<evidence type="ECO:0000313" key="3">
    <source>
        <dbReference type="Proteomes" id="UP000198211"/>
    </source>
</evidence>
<dbReference type="OrthoDB" id="121297at2759"/>
<reference evidence="3" key="1">
    <citation type="submission" date="2017-03" db="EMBL/GenBank/DDBJ databases">
        <title>Phytopthora megakarya and P. palmivora, two closely related causual agents of cacao black pod achieved similar genome size and gene model numbers by different mechanisms.</title>
        <authorList>
            <person name="Ali S."/>
            <person name="Shao J."/>
            <person name="Larry D.J."/>
            <person name="Kronmiller B."/>
            <person name="Shen D."/>
            <person name="Strem M.D."/>
            <person name="Melnick R.L."/>
            <person name="Guiltinan M.J."/>
            <person name="Tyler B.M."/>
            <person name="Meinhardt L.W."/>
            <person name="Bailey B.A."/>
        </authorList>
    </citation>
    <scope>NUCLEOTIDE SEQUENCE [LARGE SCALE GENOMIC DNA]</scope>
    <source>
        <strain evidence="3">zdho120</strain>
    </source>
</reference>
<feature type="domain" description="PiggyBac transposable element-derived protein" evidence="1">
    <location>
        <begin position="31"/>
        <end position="288"/>
    </location>
</feature>
<dbReference type="Pfam" id="PF13843">
    <property type="entry name" value="DDE_Tnp_1_7"/>
    <property type="match status" value="1"/>
</dbReference>
<gene>
    <name evidence="2" type="ORF">PHMEG_00022041</name>
</gene>
<protein>
    <recommendedName>
        <fullName evidence="1">PiggyBac transposable element-derived protein domain-containing protein</fullName>
    </recommendedName>
</protein>
<dbReference type="InterPro" id="IPR029526">
    <property type="entry name" value="PGBD"/>
</dbReference>
<comment type="caution">
    <text evidence="2">The sequence shown here is derived from an EMBL/GenBank/DDBJ whole genome shotgun (WGS) entry which is preliminary data.</text>
</comment>
<organism evidence="2 3">
    <name type="scientific">Phytophthora megakarya</name>
    <dbReference type="NCBI Taxonomy" id="4795"/>
    <lineage>
        <taxon>Eukaryota</taxon>
        <taxon>Sar</taxon>
        <taxon>Stramenopiles</taxon>
        <taxon>Oomycota</taxon>
        <taxon>Peronosporomycetes</taxon>
        <taxon>Peronosporales</taxon>
        <taxon>Peronosporaceae</taxon>
        <taxon>Phytophthora</taxon>
    </lineage>
</organism>
<dbReference type="PANTHER" id="PTHR46599:SF3">
    <property type="entry name" value="PIGGYBAC TRANSPOSABLE ELEMENT-DERIVED PROTEIN 4"/>
    <property type="match status" value="1"/>
</dbReference>
<accession>A0A225VMQ0</accession>
<evidence type="ECO:0000259" key="1">
    <source>
        <dbReference type="Pfam" id="PF13843"/>
    </source>
</evidence>
<proteinExistence type="predicted"/>
<dbReference type="Proteomes" id="UP000198211">
    <property type="component" value="Unassembled WGS sequence"/>
</dbReference>
<dbReference type="STRING" id="4795.A0A225VMQ0"/>
<dbReference type="AlphaFoldDB" id="A0A225VMQ0"/>
<keyword evidence="3" id="KW-1185">Reference proteome</keyword>
<dbReference type="EMBL" id="NBNE01004246">
    <property type="protein sequence ID" value="OWZ05800.1"/>
    <property type="molecule type" value="Genomic_DNA"/>
</dbReference>
<name>A0A225VMQ0_9STRA</name>
<evidence type="ECO:0000313" key="2">
    <source>
        <dbReference type="EMBL" id="OWZ05800.1"/>
    </source>
</evidence>
<dbReference type="PANTHER" id="PTHR46599">
    <property type="entry name" value="PIGGYBAC TRANSPOSABLE ELEMENT-DERIVED PROTEIN 4"/>
    <property type="match status" value="1"/>
</dbReference>
<sequence length="396" mass="45434">MIIPPKSQLSGHRKHDQRSALVDVDGAIPRGTISSFMKHDRFEEILIFLQFNNNLEVETSSDKARKIRPILQAVERTFRWGYRLGKVVSFDEGMMPNRSKFNSMSIFMPDKLSKYGTKFYMTCCADTAYCAGRKDLRDTLGLGPKAVLRKISKALANRDTKRLLVTDSFNSTVSLSLKLLEMGLYHVGTTRTASQFQFTQKKRPKSISRGFYRIARARDHPGLVALSWMDSKLVNMLSTGCSTLPTNVLRTKKNGTCTRVPCPRLVDDYDHGMGGVDIHDQLRLHTTAYRNVSHYAINGYILHRINLERNGEKLPTHAEYLRRLQIQLLALRTIHFETHMNSEDLVSRPVPRQLYTLENTEEYYSSSKQHKRRQYLCKVCSAFSDANTKSFETSYD</sequence>